<reference evidence="2" key="1">
    <citation type="journal article" date="2023" name="Mol. Phylogenet. Evol.">
        <title>Genome-scale phylogeny and comparative genomics of the fungal order Sordariales.</title>
        <authorList>
            <person name="Hensen N."/>
            <person name="Bonometti L."/>
            <person name="Westerberg I."/>
            <person name="Brannstrom I.O."/>
            <person name="Guillou S."/>
            <person name="Cros-Aarteil S."/>
            <person name="Calhoun S."/>
            <person name="Haridas S."/>
            <person name="Kuo A."/>
            <person name="Mondo S."/>
            <person name="Pangilinan J."/>
            <person name="Riley R."/>
            <person name="LaButti K."/>
            <person name="Andreopoulos B."/>
            <person name="Lipzen A."/>
            <person name="Chen C."/>
            <person name="Yan M."/>
            <person name="Daum C."/>
            <person name="Ng V."/>
            <person name="Clum A."/>
            <person name="Steindorff A."/>
            <person name="Ohm R.A."/>
            <person name="Martin F."/>
            <person name="Silar P."/>
            <person name="Natvig D.O."/>
            <person name="Lalanne C."/>
            <person name="Gautier V."/>
            <person name="Ament-Velasquez S.L."/>
            <person name="Kruys A."/>
            <person name="Hutchinson M.I."/>
            <person name="Powell A.J."/>
            <person name="Barry K."/>
            <person name="Miller A.N."/>
            <person name="Grigoriev I.V."/>
            <person name="Debuchy R."/>
            <person name="Gladieux P."/>
            <person name="Hiltunen Thoren M."/>
            <person name="Johannesson H."/>
        </authorList>
    </citation>
    <scope>NUCLEOTIDE SEQUENCE</scope>
    <source>
        <strain evidence="2">CBS 560.94</strain>
    </source>
</reference>
<name>A0AAE0JQS0_9PEZI</name>
<gene>
    <name evidence="2" type="ORF">B0H65DRAFT_505869</name>
</gene>
<proteinExistence type="predicted"/>
<dbReference type="EMBL" id="JAUEPP010000001">
    <property type="protein sequence ID" value="KAK3356072.1"/>
    <property type="molecule type" value="Genomic_DNA"/>
</dbReference>
<dbReference type="AlphaFoldDB" id="A0AAE0JQS0"/>
<feature type="region of interest" description="Disordered" evidence="1">
    <location>
        <begin position="105"/>
        <end position="225"/>
    </location>
</feature>
<feature type="compositionally biased region" description="Low complexity" evidence="1">
    <location>
        <begin position="125"/>
        <end position="145"/>
    </location>
</feature>
<evidence type="ECO:0000256" key="1">
    <source>
        <dbReference type="SAM" id="MobiDB-lite"/>
    </source>
</evidence>
<comment type="caution">
    <text evidence="2">The sequence shown here is derived from an EMBL/GenBank/DDBJ whole genome shotgun (WGS) entry which is preliminary data.</text>
</comment>
<evidence type="ECO:0000313" key="2">
    <source>
        <dbReference type="EMBL" id="KAK3356072.1"/>
    </source>
</evidence>
<reference evidence="2" key="2">
    <citation type="submission" date="2023-06" db="EMBL/GenBank/DDBJ databases">
        <authorList>
            <consortium name="Lawrence Berkeley National Laboratory"/>
            <person name="Haridas S."/>
            <person name="Hensen N."/>
            <person name="Bonometti L."/>
            <person name="Westerberg I."/>
            <person name="Brannstrom I.O."/>
            <person name="Guillou S."/>
            <person name="Cros-Aarteil S."/>
            <person name="Calhoun S."/>
            <person name="Kuo A."/>
            <person name="Mondo S."/>
            <person name="Pangilinan J."/>
            <person name="Riley R."/>
            <person name="Labutti K."/>
            <person name="Andreopoulos B."/>
            <person name="Lipzen A."/>
            <person name="Chen C."/>
            <person name="Yanf M."/>
            <person name="Daum C."/>
            <person name="Ng V."/>
            <person name="Clum A."/>
            <person name="Steindorff A."/>
            <person name="Ohm R."/>
            <person name="Martin F."/>
            <person name="Silar P."/>
            <person name="Natvig D."/>
            <person name="Lalanne C."/>
            <person name="Gautier V."/>
            <person name="Ament-Velasquez S.L."/>
            <person name="Kruys A."/>
            <person name="Hutchinson M.I."/>
            <person name="Powell A.J."/>
            <person name="Barry K."/>
            <person name="Miller A.N."/>
            <person name="Grigoriev I.V."/>
            <person name="Debuchy R."/>
            <person name="Gladieux P."/>
            <person name="Thoren M.H."/>
            <person name="Johannesson H."/>
        </authorList>
    </citation>
    <scope>NUCLEOTIDE SEQUENCE</scope>
    <source>
        <strain evidence="2">CBS 560.94</strain>
    </source>
</reference>
<dbReference type="Proteomes" id="UP001278500">
    <property type="component" value="Unassembled WGS sequence"/>
</dbReference>
<keyword evidence="3" id="KW-1185">Reference proteome</keyword>
<organism evidence="2 3">
    <name type="scientific">Neurospora tetraspora</name>
    <dbReference type="NCBI Taxonomy" id="94610"/>
    <lineage>
        <taxon>Eukaryota</taxon>
        <taxon>Fungi</taxon>
        <taxon>Dikarya</taxon>
        <taxon>Ascomycota</taxon>
        <taxon>Pezizomycotina</taxon>
        <taxon>Sordariomycetes</taxon>
        <taxon>Sordariomycetidae</taxon>
        <taxon>Sordariales</taxon>
        <taxon>Sordariaceae</taxon>
        <taxon>Neurospora</taxon>
    </lineage>
</organism>
<feature type="compositionally biased region" description="Basic and acidic residues" evidence="1">
    <location>
        <begin position="160"/>
        <end position="179"/>
    </location>
</feature>
<feature type="compositionally biased region" description="Polar residues" evidence="1">
    <location>
        <begin position="180"/>
        <end position="202"/>
    </location>
</feature>
<feature type="compositionally biased region" description="Basic and acidic residues" evidence="1">
    <location>
        <begin position="107"/>
        <end position="117"/>
    </location>
</feature>
<protein>
    <submittedName>
        <fullName evidence="2">Uncharacterized protein</fullName>
    </submittedName>
</protein>
<evidence type="ECO:0000313" key="3">
    <source>
        <dbReference type="Proteomes" id="UP001278500"/>
    </source>
</evidence>
<accession>A0AAE0JQS0</accession>
<dbReference type="RefSeq" id="XP_062687449.1">
    <property type="nucleotide sequence ID" value="XM_062828020.1"/>
</dbReference>
<dbReference type="GeneID" id="87865174"/>
<feature type="compositionally biased region" description="Polar residues" evidence="1">
    <location>
        <begin position="146"/>
        <end position="159"/>
    </location>
</feature>
<sequence length="499" mass="55966">MSSSLWSSGVAVHAYRLPLPNSAIIKAIINGSFEAPIAMISAQDPTNKVGPIPKANVEENINISDVDDTMSMDNTDEHDDKLTSASISVAPTDYFSFPVLDAQASSKDADVASTDKCHRGRKVSTDTTSSNNSNSTVNSNFSKNTANTQDTEYSQSDIAHTQDKRSQIKTPEHCDESGFSRDNGSPVQDETRGPTNYQSFPTLPNAPFSRGTPSPTPSDLACDSDADDYSSVVYASDDDYHSDNDSTKDELDDLAAIHTLDRPKYGLQYDSEVVDATTQQRLDDDENNGKKEREPKVKAVATSRGVEMVTYYSDDESDTEEEPRHPLAEFFCWKEEKDMGENWEVLGWYEHPDGNKSYVLGSDERWYWEYEGAFMLLLDEELEEFNYWRSIDPAAVLHWNGEVEEEKGSLSVCGLGTIQEEDEEIDEEVCEVKEIKEVDDRNGLATVWGLDVIDEEDEEACEEIGEVEEVEDHQGHERVWGLEAFKEDNEDDEDYKVFI</sequence>